<name>A0AAD7EIU5_9AGAR</name>
<reference evidence="1" key="1">
    <citation type="submission" date="2023-03" db="EMBL/GenBank/DDBJ databases">
        <title>Massive genome expansion in bonnet fungi (Mycena s.s.) driven by repeated elements and novel gene families across ecological guilds.</title>
        <authorList>
            <consortium name="Lawrence Berkeley National Laboratory"/>
            <person name="Harder C.B."/>
            <person name="Miyauchi S."/>
            <person name="Viragh M."/>
            <person name="Kuo A."/>
            <person name="Thoen E."/>
            <person name="Andreopoulos B."/>
            <person name="Lu D."/>
            <person name="Skrede I."/>
            <person name="Drula E."/>
            <person name="Henrissat B."/>
            <person name="Morin E."/>
            <person name="Kohler A."/>
            <person name="Barry K."/>
            <person name="LaButti K."/>
            <person name="Morin E."/>
            <person name="Salamov A."/>
            <person name="Lipzen A."/>
            <person name="Mereny Z."/>
            <person name="Hegedus B."/>
            <person name="Baldrian P."/>
            <person name="Stursova M."/>
            <person name="Weitz H."/>
            <person name="Taylor A."/>
            <person name="Grigoriev I.V."/>
            <person name="Nagy L.G."/>
            <person name="Martin F."/>
            <person name="Kauserud H."/>
        </authorList>
    </citation>
    <scope>NUCLEOTIDE SEQUENCE</scope>
    <source>
        <strain evidence="1">CBHHK002</strain>
    </source>
</reference>
<accession>A0AAD7EIU5</accession>
<dbReference type="AlphaFoldDB" id="A0AAD7EIU5"/>
<gene>
    <name evidence="1" type="ORF">DFH08DRAFT_817163</name>
</gene>
<evidence type="ECO:0000313" key="1">
    <source>
        <dbReference type="EMBL" id="KAJ7325490.1"/>
    </source>
</evidence>
<sequence length="140" mass="15774">MITLGCNPQDPKFGFPELRDKDLYTKNVDEPHNLGDGGKVEGWQKEVEILAQEFHCAIQGFKKMETVRTALAHDYREDPGKKAYALKKADMYQEIGKDAQEKFAKVGGTWSRAGVGLAQHIKSEHPDQKIDWDASIAKEN</sequence>
<organism evidence="1 2">
    <name type="scientific">Mycena albidolilacea</name>
    <dbReference type="NCBI Taxonomy" id="1033008"/>
    <lineage>
        <taxon>Eukaryota</taxon>
        <taxon>Fungi</taxon>
        <taxon>Dikarya</taxon>
        <taxon>Basidiomycota</taxon>
        <taxon>Agaricomycotina</taxon>
        <taxon>Agaricomycetes</taxon>
        <taxon>Agaricomycetidae</taxon>
        <taxon>Agaricales</taxon>
        <taxon>Marasmiineae</taxon>
        <taxon>Mycenaceae</taxon>
        <taxon>Mycena</taxon>
    </lineage>
</organism>
<keyword evidence="2" id="KW-1185">Reference proteome</keyword>
<evidence type="ECO:0000313" key="2">
    <source>
        <dbReference type="Proteomes" id="UP001218218"/>
    </source>
</evidence>
<protein>
    <submittedName>
        <fullName evidence="1">Uncharacterized protein</fullName>
    </submittedName>
</protein>
<dbReference type="Proteomes" id="UP001218218">
    <property type="component" value="Unassembled WGS sequence"/>
</dbReference>
<proteinExistence type="predicted"/>
<comment type="caution">
    <text evidence="1">The sequence shown here is derived from an EMBL/GenBank/DDBJ whole genome shotgun (WGS) entry which is preliminary data.</text>
</comment>
<dbReference type="EMBL" id="JARIHO010000044">
    <property type="protein sequence ID" value="KAJ7325490.1"/>
    <property type="molecule type" value="Genomic_DNA"/>
</dbReference>